<evidence type="ECO:0000313" key="4">
    <source>
        <dbReference type="Proteomes" id="UP001299265"/>
    </source>
</evidence>
<feature type="domain" description="Sensor histidine kinase NatK-like C-terminal" evidence="2">
    <location>
        <begin position="333"/>
        <end position="433"/>
    </location>
</feature>
<dbReference type="Pfam" id="PF14501">
    <property type="entry name" value="HATPase_c_5"/>
    <property type="match status" value="1"/>
</dbReference>
<feature type="transmembrane region" description="Helical" evidence="1">
    <location>
        <begin position="6"/>
        <end position="23"/>
    </location>
</feature>
<feature type="transmembrane region" description="Helical" evidence="1">
    <location>
        <begin position="30"/>
        <end position="47"/>
    </location>
</feature>
<feature type="transmembrane region" description="Helical" evidence="1">
    <location>
        <begin position="192"/>
        <end position="211"/>
    </location>
</feature>
<dbReference type="AlphaFoldDB" id="A0AAP2RKJ3"/>
<proteinExistence type="predicted"/>
<comment type="caution">
    <text evidence="3">The sequence shown here is derived from an EMBL/GenBank/DDBJ whole genome shotgun (WGS) entry which is preliminary data.</text>
</comment>
<feature type="transmembrane region" description="Helical" evidence="1">
    <location>
        <begin position="59"/>
        <end position="76"/>
    </location>
</feature>
<dbReference type="InterPro" id="IPR032834">
    <property type="entry name" value="NatK-like_C"/>
</dbReference>
<sequence>MLVLRTLVLVPVLCLVVCSLIRLRFSVWKSVAVMGIFTLALAAYGLLMERLAITNGPAYLLPIMGAAFLVFFYLSAYRDMRFVFSFFTELSAALLCFLSSGLLSALLPLSVPVPGFLAEGLLLLACGFLVLRYLRGPMLSVMENGSRGFGALSLIPVLFLSAYVAFLAACMRTPHGPDTIVLHYGSVLKKEFIPALALLVCFLAAVYVTLIRHFHSKEQLYRELYNRSLMEFQVSALQNQCMVYDTAQEKMSGLRHDMRHHVAVLSTLLGNGQAGEAAQYLSELGAVFEETKVRKFCLNPAVNSVLSVFAEQAGKERTTLHFDVDFPKEVPLSPLDLGVVLSNALENAINACRDVEPGRRGIWLKFRFFGDKLIFEVRNPYTGNVVFDKDGLPLSTREGHGTGSRSIAAFAKKYHSTLDFKAQDGMFTLRLLVDGLSTKG</sequence>
<feature type="transmembrane region" description="Helical" evidence="1">
    <location>
        <begin position="113"/>
        <end position="134"/>
    </location>
</feature>
<protein>
    <submittedName>
        <fullName evidence="3">ATP-binding protein</fullName>
    </submittedName>
</protein>
<dbReference type="GO" id="GO:0042802">
    <property type="term" value="F:identical protein binding"/>
    <property type="evidence" value="ECO:0007669"/>
    <property type="project" value="TreeGrafter"/>
</dbReference>
<keyword evidence="1" id="KW-0472">Membrane</keyword>
<reference evidence="3 4" key="1">
    <citation type="submission" date="2021-11" db="EMBL/GenBank/DDBJ databases">
        <title>Lacrimispora sp. nov. NSJ-141 isolated from human feces.</title>
        <authorList>
            <person name="Abdugheni R."/>
        </authorList>
    </citation>
    <scope>NUCLEOTIDE SEQUENCE [LARGE SCALE GENOMIC DNA]</scope>
    <source>
        <strain evidence="3 4">NSJ-141</strain>
    </source>
</reference>
<keyword evidence="3" id="KW-0547">Nucleotide-binding</keyword>
<accession>A0AAP2RKJ3</accession>
<dbReference type="PANTHER" id="PTHR40448">
    <property type="entry name" value="TWO-COMPONENT SENSOR HISTIDINE KINASE"/>
    <property type="match status" value="1"/>
</dbReference>
<keyword evidence="4" id="KW-1185">Reference proteome</keyword>
<dbReference type="PANTHER" id="PTHR40448:SF1">
    <property type="entry name" value="TWO-COMPONENT SENSOR HISTIDINE KINASE"/>
    <property type="match status" value="1"/>
</dbReference>
<feature type="transmembrane region" description="Helical" evidence="1">
    <location>
        <begin position="83"/>
        <end position="107"/>
    </location>
</feature>
<gene>
    <name evidence="3" type="ORF">LQE92_12170</name>
</gene>
<dbReference type="Proteomes" id="UP001299265">
    <property type="component" value="Unassembled WGS sequence"/>
</dbReference>
<feature type="transmembrane region" description="Helical" evidence="1">
    <location>
        <begin position="146"/>
        <end position="169"/>
    </location>
</feature>
<dbReference type="EMBL" id="JAJNOR010000008">
    <property type="protein sequence ID" value="MCD2493371.1"/>
    <property type="molecule type" value="Genomic_DNA"/>
</dbReference>
<dbReference type="Gene3D" id="3.30.565.10">
    <property type="entry name" value="Histidine kinase-like ATPase, C-terminal domain"/>
    <property type="match status" value="1"/>
</dbReference>
<evidence type="ECO:0000256" key="1">
    <source>
        <dbReference type="SAM" id="Phobius"/>
    </source>
</evidence>
<keyword evidence="1" id="KW-1133">Transmembrane helix</keyword>
<dbReference type="InterPro" id="IPR036890">
    <property type="entry name" value="HATPase_C_sf"/>
</dbReference>
<dbReference type="SUPFAM" id="SSF55874">
    <property type="entry name" value="ATPase domain of HSP90 chaperone/DNA topoisomerase II/histidine kinase"/>
    <property type="match status" value="1"/>
</dbReference>
<keyword evidence="1" id="KW-0812">Transmembrane</keyword>
<dbReference type="RefSeq" id="WP_231063230.1">
    <property type="nucleotide sequence ID" value="NZ_JAJNOR010000008.1"/>
</dbReference>
<keyword evidence="3" id="KW-0067">ATP-binding</keyword>
<organism evidence="3 4">
    <name type="scientific">Lientehia hominis</name>
    <dbReference type="NCBI Taxonomy" id="2897778"/>
    <lineage>
        <taxon>Bacteria</taxon>
        <taxon>Bacillati</taxon>
        <taxon>Bacillota</taxon>
        <taxon>Clostridia</taxon>
        <taxon>Lachnospirales</taxon>
        <taxon>Lachnospiraceae</taxon>
        <taxon>Lientehia</taxon>
    </lineage>
</organism>
<evidence type="ECO:0000259" key="2">
    <source>
        <dbReference type="Pfam" id="PF14501"/>
    </source>
</evidence>
<dbReference type="GO" id="GO:0005524">
    <property type="term" value="F:ATP binding"/>
    <property type="evidence" value="ECO:0007669"/>
    <property type="project" value="UniProtKB-KW"/>
</dbReference>
<dbReference type="CDD" id="cd16935">
    <property type="entry name" value="HATPase_AgrC-ComD-like"/>
    <property type="match status" value="1"/>
</dbReference>
<name>A0AAP2RKJ3_9FIRM</name>
<evidence type="ECO:0000313" key="3">
    <source>
        <dbReference type="EMBL" id="MCD2493371.1"/>
    </source>
</evidence>